<evidence type="ECO:0000256" key="1">
    <source>
        <dbReference type="SAM" id="MobiDB-lite"/>
    </source>
</evidence>
<organism evidence="2 3">
    <name type="scientific">Coccidioides posadasii RMSCC 3488</name>
    <dbReference type="NCBI Taxonomy" id="454284"/>
    <lineage>
        <taxon>Eukaryota</taxon>
        <taxon>Fungi</taxon>
        <taxon>Dikarya</taxon>
        <taxon>Ascomycota</taxon>
        <taxon>Pezizomycotina</taxon>
        <taxon>Eurotiomycetes</taxon>
        <taxon>Eurotiomycetidae</taxon>
        <taxon>Onygenales</taxon>
        <taxon>Onygenaceae</taxon>
        <taxon>Coccidioides</taxon>
    </lineage>
</organism>
<dbReference type="EMBL" id="DS268110">
    <property type="protein sequence ID" value="KMM66681.1"/>
    <property type="molecule type" value="Genomic_DNA"/>
</dbReference>
<dbReference type="Proteomes" id="UP000054567">
    <property type="component" value="Unassembled WGS sequence"/>
</dbReference>
<dbReference type="VEuPathDB" id="FungiDB:CPAG_03019"/>
<reference evidence="3" key="3">
    <citation type="journal article" date="2010" name="Genome Res.">
        <title>Population genomic sequencing of Coccidioides fungi reveals recent hybridization and transposon control.</title>
        <authorList>
            <person name="Neafsey D.E."/>
            <person name="Barker B.M."/>
            <person name="Sharpton T.J."/>
            <person name="Stajich J.E."/>
            <person name="Park D.J."/>
            <person name="Whiston E."/>
            <person name="Hung C.-Y."/>
            <person name="McMahan C."/>
            <person name="White J."/>
            <person name="Sykes S."/>
            <person name="Heiman D."/>
            <person name="Young S."/>
            <person name="Zeng Q."/>
            <person name="Abouelleil A."/>
            <person name="Aftuck L."/>
            <person name="Bessette D."/>
            <person name="Brown A."/>
            <person name="FitzGerald M."/>
            <person name="Lui A."/>
            <person name="Macdonald J.P."/>
            <person name="Priest M."/>
            <person name="Orbach M.J."/>
            <person name="Galgiani J.N."/>
            <person name="Kirkland T.N."/>
            <person name="Cole G.T."/>
            <person name="Birren B.W."/>
            <person name="Henn M.R."/>
            <person name="Taylor J.W."/>
            <person name="Rounsley S.D."/>
        </authorList>
    </citation>
    <scope>NUCLEOTIDE SEQUENCE [LARGE SCALE GENOMIC DNA]</scope>
    <source>
        <strain evidence="3">RMSCC 3488</strain>
    </source>
</reference>
<feature type="region of interest" description="Disordered" evidence="1">
    <location>
        <begin position="1"/>
        <end position="88"/>
    </location>
</feature>
<feature type="compositionally biased region" description="Gly residues" evidence="1">
    <location>
        <begin position="25"/>
        <end position="34"/>
    </location>
</feature>
<reference evidence="2 3" key="1">
    <citation type="submission" date="2007-06" db="EMBL/GenBank/DDBJ databases">
        <title>The Genome Sequence of Coccidioides posadasii RMSCC_3488.</title>
        <authorList>
            <consortium name="Coccidioides Genome Resources Consortium"/>
            <consortium name="The Broad Institute Genome Sequencing Platform"/>
            <person name="Henn M.R."/>
            <person name="Sykes S."/>
            <person name="Young S."/>
            <person name="Jaffe D."/>
            <person name="Berlin A."/>
            <person name="Alvarez P."/>
            <person name="Butler J."/>
            <person name="Gnerre S."/>
            <person name="Grabherr M."/>
            <person name="Mauceli E."/>
            <person name="Brockman W."/>
            <person name="Kodira C."/>
            <person name="Alvarado L."/>
            <person name="Zeng Q."/>
            <person name="Crawford M."/>
            <person name="Antoine C."/>
            <person name="Devon K."/>
            <person name="Galgiani J."/>
            <person name="Orsborn K."/>
            <person name="Lewis M.L."/>
            <person name="Nusbaum C."/>
            <person name="Galagan J."/>
            <person name="Birren B."/>
        </authorList>
    </citation>
    <scope>NUCLEOTIDE SEQUENCE [LARGE SCALE GENOMIC DNA]</scope>
    <source>
        <strain evidence="2 3">RMSCC 3488</strain>
    </source>
</reference>
<dbReference type="AlphaFoldDB" id="A0A0J6F1E4"/>
<feature type="compositionally biased region" description="Low complexity" evidence="1">
    <location>
        <begin position="78"/>
        <end position="88"/>
    </location>
</feature>
<proteinExistence type="predicted"/>
<gene>
    <name evidence="2" type="ORF">CPAG_03019</name>
</gene>
<protein>
    <submittedName>
        <fullName evidence="2">Uncharacterized protein</fullName>
    </submittedName>
</protein>
<name>A0A0J6F1E4_COCPO</name>
<evidence type="ECO:0000313" key="2">
    <source>
        <dbReference type="EMBL" id="KMM66681.1"/>
    </source>
</evidence>
<reference evidence="3" key="2">
    <citation type="journal article" date="2009" name="Genome Res.">
        <title>Comparative genomic analyses of the human fungal pathogens Coccidioides and their relatives.</title>
        <authorList>
            <person name="Sharpton T.J."/>
            <person name="Stajich J.E."/>
            <person name="Rounsley S.D."/>
            <person name="Gardner M.J."/>
            <person name="Wortman J.R."/>
            <person name="Jordar V.S."/>
            <person name="Maiti R."/>
            <person name="Kodira C.D."/>
            <person name="Neafsey D.E."/>
            <person name="Zeng Q."/>
            <person name="Hung C.-Y."/>
            <person name="McMahan C."/>
            <person name="Muszewska A."/>
            <person name="Grynberg M."/>
            <person name="Mandel M.A."/>
            <person name="Kellner E.M."/>
            <person name="Barker B.M."/>
            <person name="Galgiani J.N."/>
            <person name="Orbach M.J."/>
            <person name="Kirkland T.N."/>
            <person name="Cole G.T."/>
            <person name="Henn M.R."/>
            <person name="Birren B.W."/>
            <person name="Taylor J.W."/>
        </authorList>
    </citation>
    <scope>NUCLEOTIDE SEQUENCE [LARGE SCALE GENOMIC DNA]</scope>
    <source>
        <strain evidence="3">RMSCC 3488</strain>
    </source>
</reference>
<accession>A0A0J6F1E4</accession>
<evidence type="ECO:0000313" key="3">
    <source>
        <dbReference type="Proteomes" id="UP000054567"/>
    </source>
</evidence>
<sequence>MRAGMSMSMETWKKRKRRRDRSAVRGGGDVGDVGGAETRDTLCPGYGVEDRSSFPPPSGSNATSLAPSRQKRKKREIQQSSPPSIPSIGEALAASGLARVPMRKPRTAFDFCCLGG</sequence>